<evidence type="ECO:0000313" key="2">
    <source>
        <dbReference type="Proteomes" id="UP000198372"/>
    </source>
</evidence>
<proteinExistence type="predicted"/>
<reference evidence="2" key="1">
    <citation type="submission" date="2016-09" db="EMBL/GenBank/DDBJ databases">
        <authorList>
            <person name="Jeantristanb JTB J.-T."/>
            <person name="Ricardo R."/>
        </authorList>
    </citation>
    <scope>NUCLEOTIDE SEQUENCE [LARGE SCALE GENOMIC DNA]</scope>
</reference>
<dbReference type="EMBL" id="FMSP01000017">
    <property type="protein sequence ID" value="SCV73240.1"/>
    <property type="molecule type" value="Genomic_DNA"/>
</dbReference>
<dbReference type="InterPro" id="IPR011989">
    <property type="entry name" value="ARM-like"/>
</dbReference>
<evidence type="ECO:0000313" key="1">
    <source>
        <dbReference type="EMBL" id="SCV73240.1"/>
    </source>
</evidence>
<organism evidence="1 2">
    <name type="scientific">Microbotryum intermedium</name>
    <dbReference type="NCBI Taxonomy" id="269621"/>
    <lineage>
        <taxon>Eukaryota</taxon>
        <taxon>Fungi</taxon>
        <taxon>Dikarya</taxon>
        <taxon>Basidiomycota</taxon>
        <taxon>Pucciniomycotina</taxon>
        <taxon>Microbotryomycetes</taxon>
        <taxon>Microbotryales</taxon>
        <taxon>Microbotryaceae</taxon>
        <taxon>Microbotryum</taxon>
    </lineage>
</organism>
<gene>
    <name evidence="1" type="ORF">BQ2448_7165</name>
</gene>
<keyword evidence="2" id="KW-1185">Reference proteome</keyword>
<dbReference type="STRING" id="269621.A0A238FHE9"/>
<dbReference type="Proteomes" id="UP000198372">
    <property type="component" value="Unassembled WGS sequence"/>
</dbReference>
<accession>A0A238FHE9</accession>
<dbReference type="Gene3D" id="1.25.10.10">
    <property type="entry name" value="Leucine-rich Repeat Variant"/>
    <property type="match status" value="1"/>
</dbReference>
<dbReference type="OrthoDB" id="10254310at2759"/>
<sequence>MQRRRNVSTLQLQVIAAVIKLFLQQPDEPTALVQRVLALATKTAESLDLRDRAYIQ</sequence>
<name>A0A238FHE9_9BASI</name>
<dbReference type="AlphaFoldDB" id="A0A238FHE9"/>
<protein>
    <submittedName>
        <fullName evidence="1">BQ2448_7165 protein</fullName>
    </submittedName>
</protein>